<dbReference type="OrthoDB" id="3559580at2759"/>
<name>A0A6A5ZUV9_9PLEO</name>
<sequence>MAAPWDLGSSEWIWSAPHQDYYYVTRKTNGDYGYHWWKDIQAGGRAREPQSQTQATVSYLPDLARPSTDQSLYGLSSTSDSCDFNRDEDEQSSRTQSGISDPTNNHRYQRPTQQITQQTTQHLFNQQQHLIQHSINTQQLFPQYFHQPTSQVQSQGQPYYTGVPGSQITQHQNLPYSYGSQRTHSAFSPIGYNMVHSNQGRGQQHNLQDEPLSVWHDHQGPGQDSGPKRSWVHDIDRRFEDVRDPRGYFKKGRVFMTLVTEMQKFNDLDGEVVKYGQNVFAKTGRFVVIRPRSGHCLCLPIQTYSGRATSKPGLKANDHAALVRNGEEVQYHPEEAPLTKEPFRLIVEGEDVDISPMSRINFGKVTTIENNVQVRTIGRIHPACLPNLERYFLESLGVTQAFR</sequence>
<dbReference type="PANTHER" id="PTHR35391:SF5">
    <property type="entry name" value="DUF6590 DOMAIN-CONTAINING PROTEIN"/>
    <property type="match status" value="1"/>
</dbReference>
<feature type="compositionally biased region" description="Polar residues" evidence="1">
    <location>
        <begin position="93"/>
        <end position="106"/>
    </location>
</feature>
<protein>
    <recommendedName>
        <fullName evidence="2">DUF6590 domain-containing protein</fullName>
    </recommendedName>
</protein>
<dbReference type="InterPro" id="IPR046497">
    <property type="entry name" value="DUF6590"/>
</dbReference>
<dbReference type="AlphaFoldDB" id="A0A6A5ZUV9"/>
<evidence type="ECO:0000259" key="2">
    <source>
        <dbReference type="Pfam" id="PF20233"/>
    </source>
</evidence>
<organism evidence="3 4">
    <name type="scientific">Lophiotrema nucula</name>
    <dbReference type="NCBI Taxonomy" id="690887"/>
    <lineage>
        <taxon>Eukaryota</taxon>
        <taxon>Fungi</taxon>
        <taxon>Dikarya</taxon>
        <taxon>Ascomycota</taxon>
        <taxon>Pezizomycotina</taxon>
        <taxon>Dothideomycetes</taxon>
        <taxon>Pleosporomycetidae</taxon>
        <taxon>Pleosporales</taxon>
        <taxon>Lophiotremataceae</taxon>
        <taxon>Lophiotrema</taxon>
    </lineage>
</organism>
<evidence type="ECO:0000256" key="1">
    <source>
        <dbReference type="SAM" id="MobiDB-lite"/>
    </source>
</evidence>
<reference evidence="3" key="1">
    <citation type="journal article" date="2020" name="Stud. Mycol.">
        <title>101 Dothideomycetes genomes: a test case for predicting lifestyles and emergence of pathogens.</title>
        <authorList>
            <person name="Haridas S."/>
            <person name="Albert R."/>
            <person name="Binder M."/>
            <person name="Bloem J."/>
            <person name="Labutti K."/>
            <person name="Salamov A."/>
            <person name="Andreopoulos B."/>
            <person name="Baker S."/>
            <person name="Barry K."/>
            <person name="Bills G."/>
            <person name="Bluhm B."/>
            <person name="Cannon C."/>
            <person name="Castanera R."/>
            <person name="Culley D."/>
            <person name="Daum C."/>
            <person name="Ezra D."/>
            <person name="Gonzalez J."/>
            <person name="Henrissat B."/>
            <person name="Kuo A."/>
            <person name="Liang C."/>
            <person name="Lipzen A."/>
            <person name="Lutzoni F."/>
            <person name="Magnuson J."/>
            <person name="Mondo S."/>
            <person name="Nolan M."/>
            <person name="Ohm R."/>
            <person name="Pangilinan J."/>
            <person name="Park H.-J."/>
            <person name="Ramirez L."/>
            <person name="Alfaro M."/>
            <person name="Sun H."/>
            <person name="Tritt A."/>
            <person name="Yoshinaga Y."/>
            <person name="Zwiers L.-H."/>
            <person name="Turgeon B."/>
            <person name="Goodwin S."/>
            <person name="Spatafora J."/>
            <person name="Crous P."/>
            <person name="Grigoriev I."/>
        </authorList>
    </citation>
    <scope>NUCLEOTIDE SEQUENCE</scope>
    <source>
        <strain evidence="3">CBS 627.86</strain>
    </source>
</reference>
<dbReference type="Pfam" id="PF20233">
    <property type="entry name" value="DUF6590"/>
    <property type="match status" value="1"/>
</dbReference>
<feature type="compositionally biased region" description="Polar residues" evidence="1">
    <location>
        <begin position="68"/>
        <end position="82"/>
    </location>
</feature>
<feature type="region of interest" description="Disordered" evidence="1">
    <location>
        <begin position="68"/>
        <end position="116"/>
    </location>
</feature>
<evidence type="ECO:0000313" key="3">
    <source>
        <dbReference type="EMBL" id="KAF2122597.1"/>
    </source>
</evidence>
<feature type="domain" description="DUF6590" evidence="2">
    <location>
        <begin position="247"/>
        <end position="389"/>
    </location>
</feature>
<proteinExistence type="predicted"/>
<accession>A0A6A5ZUV9</accession>
<evidence type="ECO:0000313" key="4">
    <source>
        <dbReference type="Proteomes" id="UP000799770"/>
    </source>
</evidence>
<gene>
    <name evidence="3" type="ORF">BDV96DRAFT_2571</name>
</gene>
<keyword evidence="4" id="KW-1185">Reference proteome</keyword>
<dbReference type="PANTHER" id="PTHR35391">
    <property type="entry name" value="C2H2-TYPE DOMAIN-CONTAINING PROTEIN-RELATED"/>
    <property type="match status" value="1"/>
</dbReference>
<dbReference type="Proteomes" id="UP000799770">
    <property type="component" value="Unassembled WGS sequence"/>
</dbReference>
<dbReference type="EMBL" id="ML977310">
    <property type="protein sequence ID" value="KAF2122597.1"/>
    <property type="molecule type" value="Genomic_DNA"/>
</dbReference>